<sequence length="181" mass="19074">MKFATKLIALPVALLAAGCGLDSHARPTELSIADVQACGAFTTVNWLVHESMDPTPTPAGLPSRTYDLIGLANALNNAYTQDVSEPLDAALNSYIYSLTNLGVILNHSESRDAAADAYTVVNTALRTVIVLCTESGYQPADNGGSAPDRDATDPYDNAVAPTHGELRRPHASESVGQRPNP</sequence>
<dbReference type="Proteomes" id="UP000186919">
    <property type="component" value="Unassembled WGS sequence"/>
</dbReference>
<evidence type="ECO:0000256" key="1">
    <source>
        <dbReference type="SAM" id="MobiDB-lite"/>
    </source>
</evidence>
<proteinExistence type="predicted"/>
<evidence type="ECO:0000313" key="4">
    <source>
        <dbReference type="Proteomes" id="UP000186919"/>
    </source>
</evidence>
<accession>A0A179VBS1</accession>
<protein>
    <recommendedName>
        <fullName evidence="5">Lipoprotein</fullName>
    </recommendedName>
</protein>
<dbReference type="RefSeq" id="WP_064628867.1">
    <property type="nucleotide sequence ID" value="NZ_LQYE01000007.1"/>
</dbReference>
<evidence type="ECO:0000313" key="3">
    <source>
        <dbReference type="EMBL" id="OAT69349.1"/>
    </source>
</evidence>
<evidence type="ECO:0000256" key="2">
    <source>
        <dbReference type="SAM" id="SignalP"/>
    </source>
</evidence>
<feature type="region of interest" description="Disordered" evidence="1">
    <location>
        <begin position="137"/>
        <end position="181"/>
    </location>
</feature>
<name>A0A179VBS1_9MYCO</name>
<gene>
    <name evidence="3" type="ORF">AWB85_21545</name>
</gene>
<organism evidence="3 4">
    <name type="scientific">Mycobacteroides immunogenum</name>
    <dbReference type="NCBI Taxonomy" id="83262"/>
    <lineage>
        <taxon>Bacteria</taxon>
        <taxon>Bacillati</taxon>
        <taxon>Actinomycetota</taxon>
        <taxon>Actinomycetes</taxon>
        <taxon>Mycobacteriales</taxon>
        <taxon>Mycobacteriaceae</taxon>
        <taxon>Mycobacteroides</taxon>
    </lineage>
</organism>
<evidence type="ECO:0008006" key="5">
    <source>
        <dbReference type="Google" id="ProtNLM"/>
    </source>
</evidence>
<keyword evidence="2" id="KW-0732">Signal</keyword>
<comment type="caution">
    <text evidence="3">The sequence shown here is derived from an EMBL/GenBank/DDBJ whole genome shotgun (WGS) entry which is preliminary data.</text>
</comment>
<dbReference type="AlphaFoldDB" id="A0A179VBS1"/>
<feature type="signal peptide" evidence="2">
    <location>
        <begin position="1"/>
        <end position="25"/>
    </location>
</feature>
<feature type="chain" id="PRO_5008107886" description="Lipoprotein" evidence="2">
    <location>
        <begin position="26"/>
        <end position="181"/>
    </location>
</feature>
<dbReference type="PROSITE" id="PS51257">
    <property type="entry name" value="PROKAR_LIPOPROTEIN"/>
    <property type="match status" value="1"/>
</dbReference>
<dbReference type="EMBL" id="LQYE01000007">
    <property type="protein sequence ID" value="OAT69349.1"/>
    <property type="molecule type" value="Genomic_DNA"/>
</dbReference>
<reference evidence="3 4" key="1">
    <citation type="submission" date="2016-01" db="EMBL/GenBank/DDBJ databases">
        <title>Mycobacterium immunogenum strain CD11_6 genome sequencing and assembly.</title>
        <authorList>
            <person name="Kaur G."/>
            <person name="Nair G.R."/>
            <person name="Mayilraj S."/>
        </authorList>
    </citation>
    <scope>NUCLEOTIDE SEQUENCE [LARGE SCALE GENOMIC DNA]</scope>
    <source>
        <strain evidence="3 4">CD11-6</strain>
    </source>
</reference>